<accession>A0ABU9BPI9</accession>
<dbReference type="RefSeq" id="WP_341426283.1">
    <property type="nucleotide sequence ID" value="NZ_JBBUTG010000007.1"/>
</dbReference>
<dbReference type="Proteomes" id="UP001371218">
    <property type="component" value="Unassembled WGS sequence"/>
</dbReference>
<evidence type="ECO:0008006" key="4">
    <source>
        <dbReference type="Google" id="ProtNLM"/>
    </source>
</evidence>
<evidence type="ECO:0000313" key="2">
    <source>
        <dbReference type="EMBL" id="MEK8031885.1"/>
    </source>
</evidence>
<gene>
    <name evidence="2" type="ORF">AACH06_13740</name>
</gene>
<evidence type="ECO:0000256" key="1">
    <source>
        <dbReference type="SAM" id="SignalP"/>
    </source>
</evidence>
<keyword evidence="1" id="KW-0732">Signal</keyword>
<dbReference type="EMBL" id="JBBUTG010000007">
    <property type="protein sequence ID" value="MEK8031885.1"/>
    <property type="molecule type" value="Genomic_DNA"/>
</dbReference>
<organism evidence="2 3">
    <name type="scientific">Ideonella lacteola</name>
    <dbReference type="NCBI Taxonomy" id="2984193"/>
    <lineage>
        <taxon>Bacteria</taxon>
        <taxon>Pseudomonadati</taxon>
        <taxon>Pseudomonadota</taxon>
        <taxon>Betaproteobacteria</taxon>
        <taxon>Burkholderiales</taxon>
        <taxon>Sphaerotilaceae</taxon>
        <taxon>Ideonella</taxon>
    </lineage>
</organism>
<sequence length="374" mass="39025">MAFARFRCSAVLLAIAALSAPSLVLAESFEGRDICHCYVTGLSADGTAATGQLNGSNQTFHWTWVGGAQPLGRGTMRKLQTGAGTPAISADGKVVAATIMDDTRTYGTQGRWTAETGWQQLMPPRPADGAIVDRFDGGVFGMSGDGQTITGLYWRNTAAGGLAHASRWTKGGVVNDMGSGGGSSRADDANADGTVLVGWDEDPVHGQRRAAVWVHGVKTVLDDSDWPSEAGAVNASGTIIVGQAYDPATQRTGAAMWTWTGSAWQLRHLGVLPGTQVGGMAYATGLSDDGKTVVGTARRFFSPSNRGFIWTEDAGMVEAGKYFKDRGYNVGKKIEIQSVSAISADGQVMGVAGVELSTGATRSIAVRRVSAAAR</sequence>
<name>A0ABU9BPI9_9BURK</name>
<evidence type="ECO:0000313" key="3">
    <source>
        <dbReference type="Proteomes" id="UP001371218"/>
    </source>
</evidence>
<feature type="chain" id="PRO_5045845545" description="HAF repeat-containing protein" evidence="1">
    <location>
        <begin position="27"/>
        <end position="374"/>
    </location>
</feature>
<proteinExistence type="predicted"/>
<reference evidence="2 3" key="1">
    <citation type="submission" date="2024-04" db="EMBL/GenBank/DDBJ databases">
        <title>Novel species of the genus Ideonella isolated from streams.</title>
        <authorList>
            <person name="Lu H."/>
        </authorList>
    </citation>
    <scope>NUCLEOTIDE SEQUENCE [LARGE SCALE GENOMIC DNA]</scope>
    <source>
        <strain evidence="2 3">DXS29W</strain>
    </source>
</reference>
<comment type="caution">
    <text evidence="2">The sequence shown here is derived from an EMBL/GenBank/DDBJ whole genome shotgun (WGS) entry which is preliminary data.</text>
</comment>
<protein>
    <recommendedName>
        <fullName evidence="4">HAF repeat-containing protein</fullName>
    </recommendedName>
</protein>
<feature type="signal peptide" evidence="1">
    <location>
        <begin position="1"/>
        <end position="26"/>
    </location>
</feature>
<keyword evidence="3" id="KW-1185">Reference proteome</keyword>